<dbReference type="AlphaFoldDB" id="A0A8S1J0C5"/>
<dbReference type="Pfam" id="PF01398">
    <property type="entry name" value="JAB"/>
    <property type="match status" value="1"/>
</dbReference>
<dbReference type="GO" id="GO:0008237">
    <property type="term" value="F:metallopeptidase activity"/>
    <property type="evidence" value="ECO:0007669"/>
    <property type="project" value="InterPro"/>
</dbReference>
<gene>
    <name evidence="2" type="ORF">OSTQU699_LOCUS5983</name>
</gene>
<dbReference type="Proteomes" id="UP000708148">
    <property type="component" value="Unassembled WGS sequence"/>
</dbReference>
<accession>A0A8S1J0C5</accession>
<keyword evidence="3" id="KW-1185">Reference proteome</keyword>
<protein>
    <recommendedName>
        <fullName evidence="1">MPN domain-containing protein</fullName>
    </recommendedName>
</protein>
<reference evidence="2" key="1">
    <citation type="submission" date="2020-12" db="EMBL/GenBank/DDBJ databases">
        <authorList>
            <person name="Iha C."/>
        </authorList>
    </citation>
    <scope>NUCLEOTIDE SEQUENCE</scope>
</reference>
<dbReference type="PANTHER" id="PTHR10540">
    <property type="entry name" value="EUKARYOTIC TRANSLATION INITIATION FACTOR 3 SUBUNIT F-RELATED"/>
    <property type="match status" value="1"/>
</dbReference>
<dbReference type="OrthoDB" id="25498at2759"/>
<feature type="non-terminal residue" evidence="2">
    <location>
        <position position="65"/>
    </location>
</feature>
<organism evidence="2 3">
    <name type="scientific">Ostreobium quekettii</name>
    <dbReference type="NCBI Taxonomy" id="121088"/>
    <lineage>
        <taxon>Eukaryota</taxon>
        <taxon>Viridiplantae</taxon>
        <taxon>Chlorophyta</taxon>
        <taxon>core chlorophytes</taxon>
        <taxon>Ulvophyceae</taxon>
        <taxon>TCBD clade</taxon>
        <taxon>Bryopsidales</taxon>
        <taxon>Ostreobineae</taxon>
        <taxon>Ostreobiaceae</taxon>
        <taxon>Ostreobium</taxon>
    </lineage>
</organism>
<dbReference type="InterPro" id="IPR037518">
    <property type="entry name" value="MPN"/>
</dbReference>
<dbReference type="GO" id="GO:0003743">
    <property type="term" value="F:translation initiation factor activity"/>
    <property type="evidence" value="ECO:0007669"/>
    <property type="project" value="TreeGrafter"/>
</dbReference>
<evidence type="ECO:0000313" key="2">
    <source>
        <dbReference type="EMBL" id="CAD7700624.1"/>
    </source>
</evidence>
<dbReference type="InterPro" id="IPR000555">
    <property type="entry name" value="JAMM/MPN+_dom"/>
</dbReference>
<dbReference type="EMBL" id="CAJHUC010001309">
    <property type="protein sequence ID" value="CAD7700624.1"/>
    <property type="molecule type" value="Genomic_DNA"/>
</dbReference>
<name>A0A8S1J0C5_9CHLO</name>
<dbReference type="Gene3D" id="3.40.140.10">
    <property type="entry name" value="Cytidine Deaminase, domain 2"/>
    <property type="match status" value="1"/>
</dbReference>
<dbReference type="GO" id="GO:0071541">
    <property type="term" value="C:eukaryotic translation initiation factor 3 complex, eIF3m"/>
    <property type="evidence" value="ECO:0007669"/>
    <property type="project" value="TreeGrafter"/>
</dbReference>
<dbReference type="PROSITE" id="PS50249">
    <property type="entry name" value="MPN"/>
    <property type="match status" value="1"/>
</dbReference>
<evidence type="ECO:0000259" key="1">
    <source>
        <dbReference type="PROSITE" id="PS50249"/>
    </source>
</evidence>
<dbReference type="GO" id="GO:0031369">
    <property type="term" value="F:translation initiation factor binding"/>
    <property type="evidence" value="ECO:0007669"/>
    <property type="project" value="TreeGrafter"/>
</dbReference>
<dbReference type="PANTHER" id="PTHR10540:SF6">
    <property type="entry name" value="EUKARYOTIC TRANSLATION INITIATION FACTOR 3 SUBUNIT F"/>
    <property type="match status" value="1"/>
</dbReference>
<proteinExistence type="predicted"/>
<evidence type="ECO:0000313" key="3">
    <source>
        <dbReference type="Proteomes" id="UP000708148"/>
    </source>
</evidence>
<feature type="domain" description="MPN" evidence="1">
    <location>
        <begin position="12"/>
        <end position="65"/>
    </location>
</feature>
<comment type="caution">
    <text evidence="2">The sequence shown here is derived from an EMBL/GenBank/DDBJ whole genome shotgun (WGS) entry which is preliminary data.</text>
</comment>
<sequence length="65" mass="6970">MTGPLHLLKGGVRVHPVVPLTVCDSYIRRGPKQARVIGTLLGTVNDGVVEVTSCFTVTHSESLEQ</sequence>